<evidence type="ECO:0000313" key="1">
    <source>
        <dbReference type="EMBL" id="SAY95542.1"/>
    </source>
</evidence>
<organism evidence="1 2">
    <name type="scientific">Cardiobacterium hominis</name>
    <dbReference type="NCBI Taxonomy" id="2718"/>
    <lineage>
        <taxon>Bacteria</taxon>
        <taxon>Pseudomonadati</taxon>
        <taxon>Pseudomonadota</taxon>
        <taxon>Gammaproteobacteria</taxon>
        <taxon>Cardiobacteriales</taxon>
        <taxon>Cardiobacteriaceae</taxon>
        <taxon>Cardiobacterium</taxon>
    </lineage>
</organism>
<gene>
    <name evidence="1" type="ORF">CHUV0807_1465</name>
</gene>
<dbReference type="Proteomes" id="UP000190837">
    <property type="component" value="Unassembled WGS sequence"/>
</dbReference>
<protein>
    <submittedName>
        <fullName evidence="1">Uncharacterized protein</fullName>
    </submittedName>
</protein>
<sequence>MKHLQNLLSGFSLMHNVLASPPPYPDLRGGFTKDRAALRRDTQTIVREFNYQIGKAYGEQEYPR</sequence>
<reference evidence="2" key="1">
    <citation type="submission" date="2016-04" db="EMBL/GenBank/DDBJ databases">
        <authorList>
            <person name="Tagini F."/>
        </authorList>
    </citation>
    <scope>NUCLEOTIDE SEQUENCE [LARGE SCALE GENOMIC DNA]</scope>
    <source>
        <strain evidence="2">CHUV0807</strain>
    </source>
</reference>
<dbReference type="EMBL" id="FKLO01000050">
    <property type="protein sequence ID" value="SAY95542.1"/>
    <property type="molecule type" value="Genomic_DNA"/>
</dbReference>
<evidence type="ECO:0000313" key="2">
    <source>
        <dbReference type="Proteomes" id="UP000190837"/>
    </source>
</evidence>
<accession>A0A1C3HP18</accession>
<dbReference type="RefSeq" id="WP_079540843.1">
    <property type="nucleotide sequence ID" value="NZ_FKLO01000050.1"/>
</dbReference>
<name>A0A1C3HP18_9GAMM</name>
<proteinExistence type="predicted"/>
<dbReference type="AlphaFoldDB" id="A0A1C3HP18"/>